<proteinExistence type="predicted"/>
<dbReference type="Pfam" id="PF04773">
    <property type="entry name" value="FecR"/>
    <property type="match status" value="1"/>
</dbReference>
<dbReference type="PANTHER" id="PTHR30273">
    <property type="entry name" value="PERIPLASMIC SIGNAL SENSOR AND SIGMA FACTOR ACTIVATOR FECR-RELATED"/>
    <property type="match status" value="1"/>
</dbReference>
<dbReference type="GO" id="GO:0016989">
    <property type="term" value="F:sigma factor antagonist activity"/>
    <property type="evidence" value="ECO:0007669"/>
    <property type="project" value="TreeGrafter"/>
</dbReference>
<dbReference type="PANTHER" id="PTHR30273:SF2">
    <property type="entry name" value="PROTEIN FECR"/>
    <property type="match status" value="1"/>
</dbReference>
<keyword evidence="1" id="KW-0472">Membrane</keyword>
<dbReference type="Gene3D" id="2.60.120.1440">
    <property type="match status" value="1"/>
</dbReference>
<dbReference type="EMBL" id="SGXE01000001">
    <property type="protein sequence ID" value="RZT00300.1"/>
    <property type="molecule type" value="Genomic_DNA"/>
</dbReference>
<keyword evidence="1" id="KW-1133">Transmembrane helix</keyword>
<gene>
    <name evidence="4" type="ORF">EV197_1536</name>
</gene>
<accession>A0A4V2F7M1</accession>
<evidence type="ECO:0000313" key="4">
    <source>
        <dbReference type="EMBL" id="RZT00300.1"/>
    </source>
</evidence>
<name>A0A4V2F7M1_9FLAO</name>
<dbReference type="AlphaFoldDB" id="A0A4V2F7M1"/>
<organism evidence="4 5">
    <name type="scientific">Aquimarina brevivitae</name>
    <dbReference type="NCBI Taxonomy" id="323412"/>
    <lineage>
        <taxon>Bacteria</taxon>
        <taxon>Pseudomonadati</taxon>
        <taxon>Bacteroidota</taxon>
        <taxon>Flavobacteriia</taxon>
        <taxon>Flavobacteriales</taxon>
        <taxon>Flavobacteriaceae</taxon>
        <taxon>Aquimarina</taxon>
    </lineage>
</organism>
<sequence>MEKDNLIRKWLADELTDAERTAFEQQDDYKDHLRVVEAAKYFKASEFTDVADIESFYKRYEEARTLVPKKEKKSSLGLVLKIVAVFVIMLGIGFLVINPFNDRVSAPLAQKQEVVLPDNSEVVLNADSEIEYNGNNWQNQRSLRLKGEAYFKVAKGKRFDVVTEEGTVTVLGTKFNVKSRIGFFEVHCYEGLVNLTLSDHESVNLPAGSRFRIIDGKHYFDKTPEKVPGWINNRTTFKSIPYIQVIREFERQYNVNIDLKNINQNQIFTGGFVHNSLEDGLKSITLPLDLSYTVDNTKNITITTSK</sequence>
<dbReference type="InterPro" id="IPR032508">
    <property type="entry name" value="FecR_C"/>
</dbReference>
<evidence type="ECO:0000259" key="2">
    <source>
        <dbReference type="Pfam" id="PF04773"/>
    </source>
</evidence>
<dbReference type="OrthoDB" id="1097347at2"/>
<dbReference type="PIRSF" id="PIRSF018266">
    <property type="entry name" value="FecR"/>
    <property type="match status" value="1"/>
</dbReference>
<feature type="transmembrane region" description="Helical" evidence="1">
    <location>
        <begin position="78"/>
        <end position="97"/>
    </location>
</feature>
<evidence type="ECO:0000256" key="1">
    <source>
        <dbReference type="SAM" id="Phobius"/>
    </source>
</evidence>
<feature type="domain" description="FecR protein" evidence="2">
    <location>
        <begin position="103"/>
        <end position="193"/>
    </location>
</feature>
<keyword evidence="5" id="KW-1185">Reference proteome</keyword>
<reference evidence="4 5" key="1">
    <citation type="submission" date="2019-02" db="EMBL/GenBank/DDBJ databases">
        <title>Genomic Encyclopedia of Type Strains, Phase IV (KMG-IV): sequencing the most valuable type-strain genomes for metagenomic binning, comparative biology and taxonomic classification.</title>
        <authorList>
            <person name="Goeker M."/>
        </authorList>
    </citation>
    <scope>NUCLEOTIDE SEQUENCE [LARGE SCALE GENOMIC DNA]</scope>
    <source>
        <strain evidence="4 5">DSM 17196</strain>
    </source>
</reference>
<dbReference type="Gene3D" id="3.55.50.30">
    <property type="match status" value="1"/>
</dbReference>
<protein>
    <submittedName>
        <fullName evidence="4">FecR family protein</fullName>
    </submittedName>
</protein>
<evidence type="ECO:0000259" key="3">
    <source>
        <dbReference type="Pfam" id="PF16344"/>
    </source>
</evidence>
<dbReference type="Pfam" id="PF16344">
    <property type="entry name" value="FecR_C"/>
    <property type="match status" value="1"/>
</dbReference>
<feature type="domain" description="Protein FecR C-terminal" evidence="3">
    <location>
        <begin position="236"/>
        <end position="302"/>
    </location>
</feature>
<dbReference type="InterPro" id="IPR006860">
    <property type="entry name" value="FecR"/>
</dbReference>
<evidence type="ECO:0000313" key="5">
    <source>
        <dbReference type="Proteomes" id="UP000292262"/>
    </source>
</evidence>
<dbReference type="Proteomes" id="UP000292262">
    <property type="component" value="Unassembled WGS sequence"/>
</dbReference>
<comment type="caution">
    <text evidence="4">The sequence shown here is derived from an EMBL/GenBank/DDBJ whole genome shotgun (WGS) entry which is preliminary data.</text>
</comment>
<dbReference type="InterPro" id="IPR012373">
    <property type="entry name" value="Ferrdict_sens_TM"/>
</dbReference>
<keyword evidence="1" id="KW-0812">Transmembrane</keyword>
<dbReference type="RefSeq" id="WP_130286082.1">
    <property type="nucleotide sequence ID" value="NZ_SGXE01000001.1"/>
</dbReference>